<dbReference type="PANTHER" id="PTHR33794:SF1">
    <property type="entry name" value="BACILLOLYSIN"/>
    <property type="match status" value="1"/>
</dbReference>
<comment type="cofactor">
    <cofactor evidence="1">
        <name>Zn(2+)</name>
        <dbReference type="ChEBI" id="CHEBI:29105"/>
    </cofactor>
</comment>
<evidence type="ECO:0000259" key="14">
    <source>
        <dbReference type="Pfam" id="PF03413"/>
    </source>
</evidence>
<reference evidence="17 18" key="1">
    <citation type="journal article" date="2014" name="Genome Announc.">
        <title>Draft Genome Sequence of the Algicidal Bacterium Mangrovimonas yunxiaonensis Strain LY01.</title>
        <authorList>
            <person name="Li Y."/>
            <person name="Zhu H."/>
            <person name="Li C."/>
            <person name="Zhang H."/>
            <person name="Chen Z."/>
            <person name="Zheng W."/>
            <person name="Xu H."/>
            <person name="Zheng T."/>
        </authorList>
    </citation>
    <scope>NUCLEOTIDE SEQUENCE [LARGE SCALE GENOMIC DNA]</scope>
    <source>
        <strain evidence="17 18">LY01</strain>
    </source>
</reference>
<dbReference type="STRING" id="1197477.IA57_01295"/>
<dbReference type="Gene3D" id="1.10.390.10">
    <property type="entry name" value="Neutral Protease Domain 2"/>
    <property type="match status" value="1"/>
</dbReference>
<reference evidence="18" key="2">
    <citation type="submission" date="2014-07" db="EMBL/GenBank/DDBJ databases">
        <title>Genome sequence of Mangrovimonas yunxiaonensis.</title>
        <authorList>
            <person name="Li Y."/>
            <person name="Zheng T."/>
        </authorList>
    </citation>
    <scope>NUCLEOTIDE SEQUENCE [LARGE SCALE GENOMIC DNA]</scope>
    <source>
        <strain evidence="18">LY01</strain>
    </source>
</reference>
<evidence type="ECO:0000259" key="12">
    <source>
        <dbReference type="Pfam" id="PF01447"/>
    </source>
</evidence>
<evidence type="ECO:0000256" key="6">
    <source>
        <dbReference type="ARBA" id="ARBA00022801"/>
    </source>
</evidence>
<evidence type="ECO:0000256" key="1">
    <source>
        <dbReference type="ARBA" id="ARBA00001947"/>
    </source>
</evidence>
<evidence type="ECO:0000256" key="11">
    <source>
        <dbReference type="SAM" id="SignalP"/>
    </source>
</evidence>
<dbReference type="PRINTS" id="PR00730">
    <property type="entry name" value="THERMOLYSIN"/>
</dbReference>
<keyword evidence="8" id="KW-0482">Metalloprotease</keyword>
<dbReference type="InterPro" id="IPR026444">
    <property type="entry name" value="Secre_tail"/>
</dbReference>
<dbReference type="InterPro" id="IPR050728">
    <property type="entry name" value="Zinc_Metalloprotease_M4"/>
</dbReference>
<dbReference type="Gene3D" id="3.10.450.40">
    <property type="match status" value="1"/>
</dbReference>
<dbReference type="SUPFAM" id="SSF55486">
    <property type="entry name" value="Metalloproteases ('zincins'), catalytic domain"/>
    <property type="match status" value="1"/>
</dbReference>
<evidence type="ECO:0000256" key="8">
    <source>
        <dbReference type="ARBA" id="ARBA00023049"/>
    </source>
</evidence>
<evidence type="ECO:0000256" key="2">
    <source>
        <dbReference type="ARBA" id="ARBA00009388"/>
    </source>
</evidence>
<dbReference type="Proteomes" id="UP000028521">
    <property type="component" value="Unassembled WGS sequence"/>
</dbReference>
<dbReference type="Pfam" id="PF02868">
    <property type="entry name" value="Peptidase_M4_C"/>
    <property type="match status" value="1"/>
</dbReference>
<evidence type="ECO:0000256" key="10">
    <source>
        <dbReference type="PIRSR" id="PIRSR623612-1"/>
    </source>
</evidence>
<dbReference type="OrthoDB" id="9792152at2"/>
<evidence type="ECO:0000259" key="15">
    <source>
        <dbReference type="Pfam" id="PF07504"/>
    </source>
</evidence>
<proteinExistence type="inferred from homology"/>
<dbReference type="NCBIfam" id="TIGR04183">
    <property type="entry name" value="Por_Secre_tail"/>
    <property type="match status" value="1"/>
</dbReference>
<dbReference type="EMBL" id="JPFK01000002">
    <property type="protein sequence ID" value="KFB02300.1"/>
    <property type="molecule type" value="Genomic_DNA"/>
</dbReference>
<keyword evidence="4" id="KW-0479">Metal-binding</keyword>
<feature type="active site" description="Proton donor" evidence="10">
    <location>
        <position position="432"/>
    </location>
</feature>
<dbReference type="GO" id="GO:0006508">
    <property type="term" value="P:proteolysis"/>
    <property type="evidence" value="ECO:0007669"/>
    <property type="project" value="UniProtKB-KW"/>
</dbReference>
<keyword evidence="6" id="KW-0378">Hydrolase</keyword>
<dbReference type="Gene3D" id="3.10.450.490">
    <property type="match status" value="1"/>
</dbReference>
<dbReference type="AlphaFoldDB" id="A0A084TNL4"/>
<dbReference type="InterPro" id="IPR027268">
    <property type="entry name" value="Peptidase_M4/M1_CTD_sf"/>
</dbReference>
<organism evidence="17 18">
    <name type="scientific">Mangrovimonas yunxiaonensis</name>
    <dbReference type="NCBI Taxonomy" id="1197477"/>
    <lineage>
        <taxon>Bacteria</taxon>
        <taxon>Pseudomonadati</taxon>
        <taxon>Bacteroidota</taxon>
        <taxon>Flavobacteriia</taxon>
        <taxon>Flavobacteriales</taxon>
        <taxon>Flavobacteriaceae</taxon>
        <taxon>Mangrovimonas</taxon>
    </lineage>
</organism>
<feature type="active site" evidence="10">
    <location>
        <position position="329"/>
    </location>
</feature>
<dbReference type="Gene3D" id="3.10.170.10">
    <property type="match status" value="1"/>
</dbReference>
<dbReference type="GO" id="GO:0046872">
    <property type="term" value="F:metal ion binding"/>
    <property type="evidence" value="ECO:0007669"/>
    <property type="project" value="UniProtKB-KW"/>
</dbReference>
<dbReference type="InterPro" id="IPR025711">
    <property type="entry name" value="PepSY"/>
</dbReference>
<dbReference type="InterPro" id="IPR011096">
    <property type="entry name" value="FTP_domain"/>
</dbReference>
<protein>
    <submittedName>
        <fullName evidence="17">Bacillolysin</fullName>
    </submittedName>
</protein>
<feature type="signal peptide" evidence="11">
    <location>
        <begin position="1"/>
        <end position="20"/>
    </location>
</feature>
<comment type="caution">
    <text evidence="17">The sequence shown here is derived from an EMBL/GenBank/DDBJ whole genome shotgun (WGS) entry which is preliminary data.</text>
</comment>
<keyword evidence="18" id="KW-1185">Reference proteome</keyword>
<dbReference type="InterPro" id="IPR023612">
    <property type="entry name" value="Peptidase_M4"/>
</dbReference>
<dbReference type="eggNOG" id="COG3227">
    <property type="taxonomic scope" value="Bacteria"/>
</dbReference>
<dbReference type="Pfam" id="PF18962">
    <property type="entry name" value="Por_Secre_tail"/>
    <property type="match status" value="1"/>
</dbReference>
<sequence length="854" mass="93926">MKKMTIATLFLALLCFTTVAQEKQKALKAFETETKAKISLNTSSENIEFITFPTNSPLKLEGATIQAKTIHFLQQYKTIFGFEALTQTFKAPETKLDNYGFKQVVLKQQHHNIPVFDGQLRFHFNAEDQLTSINGNIITVDKKLNTTPTLSSTQATAIALQEVDQQAINHSGHTTYVYNTSLFIFQKGLIQNTSGPQHLVYEIEVRNDKDVRELLYIDAHTGQIVEQFTGIAHAINRTVHETNIGNVVWQEGDALPGSLSIWQQNEVIAAGHMYHFFNNAFGFASFNGNDGSMVTLNNSTNFNCPNARWNGSFVEYCDGTASDDVVAHEWGHAYTQYTSGLIYAYQSGAINEAYSDIWGETIDLLNAYEDTGENLLVRTSTFCNSDRWKIGEDASSFGGAIRDMWNPPCNGDPGKVTDTQYLCGEADNGGVHINSGIPNHAYALLVDGGGYNGYTITGIGFTKAAHIFWRAQSAYLTPTSDFSNLADALEAACTDLIGINLEGLSTTDTPAGLSGETITSADYNQLVNAILAVELRIEPDFCGYEPILATTDAPCSAAENNPIFFEDWENGLGNWTVDQLPEDPATWETRDWEIVSVLPENRAGQAIFGTDPINGDCSSSLQNGILRLESPIITLPDYTEGNIEMSFMHYVATENLWDGANIKYRLNNGDWTLLPTAAFTVNGYNNTINNVFSGNDNPMAGEDAFTGTDGGTVSGSWGRSYIDLSFIGAVANTSIQFRFEVGTDGCNGREGWFIDDIAIYNCSYPLSVNSPSQQTHNITVFPNPSYGAFTLKNSNALKLIKADIYDLNGRVVKTIDLRNTQGNTPINISNVASGMYFIKVEGQHFEQVIKLVKE</sequence>
<dbReference type="Pfam" id="PF01447">
    <property type="entry name" value="Peptidase_M4"/>
    <property type="match status" value="1"/>
</dbReference>
<keyword evidence="9" id="KW-0865">Zymogen</keyword>
<feature type="domain" description="Secretion system C-terminal sorting" evidence="16">
    <location>
        <begin position="780"/>
        <end position="850"/>
    </location>
</feature>
<feature type="chain" id="PRO_5001782827" evidence="11">
    <location>
        <begin position="21"/>
        <end position="854"/>
    </location>
</feature>
<dbReference type="InterPro" id="IPR013856">
    <property type="entry name" value="Peptidase_M4_domain"/>
</dbReference>
<dbReference type="GO" id="GO:0004222">
    <property type="term" value="F:metalloendopeptidase activity"/>
    <property type="evidence" value="ECO:0007669"/>
    <property type="project" value="InterPro"/>
</dbReference>
<dbReference type="Pfam" id="PF07504">
    <property type="entry name" value="FTP"/>
    <property type="match status" value="1"/>
</dbReference>
<dbReference type="CDD" id="cd09597">
    <property type="entry name" value="M4_TLP"/>
    <property type="match status" value="1"/>
</dbReference>
<evidence type="ECO:0000313" key="18">
    <source>
        <dbReference type="Proteomes" id="UP000028521"/>
    </source>
</evidence>
<feature type="domain" description="Peptidase M4" evidence="12">
    <location>
        <begin position="268"/>
        <end position="336"/>
    </location>
</feature>
<accession>A0A084TNL4</accession>
<name>A0A084TNL4_9FLAO</name>
<dbReference type="PANTHER" id="PTHR33794">
    <property type="entry name" value="BACILLOLYSIN"/>
    <property type="match status" value="1"/>
</dbReference>
<evidence type="ECO:0000256" key="5">
    <source>
        <dbReference type="ARBA" id="ARBA00022729"/>
    </source>
</evidence>
<feature type="domain" description="Peptidase M4 C-terminal" evidence="13">
    <location>
        <begin position="339"/>
        <end position="499"/>
    </location>
</feature>
<dbReference type="Pfam" id="PF03413">
    <property type="entry name" value="PepSY"/>
    <property type="match status" value="1"/>
</dbReference>
<comment type="similarity">
    <text evidence="2">Belongs to the peptidase M4 family.</text>
</comment>
<feature type="domain" description="FTP" evidence="15">
    <location>
        <begin position="95"/>
        <end position="136"/>
    </location>
</feature>
<evidence type="ECO:0000313" key="17">
    <source>
        <dbReference type="EMBL" id="KFB02300.1"/>
    </source>
</evidence>
<keyword evidence="5 11" id="KW-0732">Signal</keyword>
<evidence type="ECO:0000259" key="16">
    <source>
        <dbReference type="Pfam" id="PF18962"/>
    </source>
</evidence>
<dbReference type="InterPro" id="IPR001570">
    <property type="entry name" value="Peptidase_M4_C_domain"/>
</dbReference>
<evidence type="ECO:0000256" key="7">
    <source>
        <dbReference type="ARBA" id="ARBA00022833"/>
    </source>
</evidence>
<dbReference type="RefSeq" id="WP_036118697.1">
    <property type="nucleotide sequence ID" value="NZ_BMET01000002.1"/>
</dbReference>
<keyword evidence="3" id="KW-0645">Protease</keyword>
<keyword evidence="7" id="KW-0862">Zinc</keyword>
<evidence type="ECO:0000256" key="3">
    <source>
        <dbReference type="ARBA" id="ARBA00022670"/>
    </source>
</evidence>
<evidence type="ECO:0000259" key="13">
    <source>
        <dbReference type="Pfam" id="PF02868"/>
    </source>
</evidence>
<gene>
    <name evidence="17" type="ORF">IA57_01295</name>
</gene>
<evidence type="ECO:0000256" key="4">
    <source>
        <dbReference type="ARBA" id="ARBA00022723"/>
    </source>
</evidence>
<feature type="domain" description="PepSY" evidence="14">
    <location>
        <begin position="150"/>
        <end position="227"/>
    </location>
</feature>
<evidence type="ECO:0000256" key="9">
    <source>
        <dbReference type="ARBA" id="ARBA00023145"/>
    </source>
</evidence>